<dbReference type="EMBL" id="LGRX02033349">
    <property type="protein sequence ID" value="KAK3241640.1"/>
    <property type="molecule type" value="Genomic_DNA"/>
</dbReference>
<comment type="caution">
    <text evidence="2">The sequence shown here is derived from an EMBL/GenBank/DDBJ whole genome shotgun (WGS) entry which is preliminary data.</text>
</comment>
<feature type="compositionally biased region" description="Low complexity" evidence="1">
    <location>
        <begin position="164"/>
        <end position="174"/>
    </location>
</feature>
<feature type="region of interest" description="Disordered" evidence="1">
    <location>
        <begin position="46"/>
        <end position="188"/>
    </location>
</feature>
<gene>
    <name evidence="2" type="ORF">CYMTET_48610</name>
</gene>
<organism evidence="2 3">
    <name type="scientific">Cymbomonas tetramitiformis</name>
    <dbReference type="NCBI Taxonomy" id="36881"/>
    <lineage>
        <taxon>Eukaryota</taxon>
        <taxon>Viridiplantae</taxon>
        <taxon>Chlorophyta</taxon>
        <taxon>Pyramimonadophyceae</taxon>
        <taxon>Pyramimonadales</taxon>
        <taxon>Pyramimonadaceae</taxon>
        <taxon>Cymbomonas</taxon>
    </lineage>
</organism>
<protein>
    <submittedName>
        <fullName evidence="2">Uncharacterized protein</fullName>
    </submittedName>
</protein>
<sequence>MWSCLVSHKKSVVANPKPVYLPLCGFCSAGVWPGALDGFPMVSPPQPAAGASEKEGGLVPWPDEPARVPGGPGGSGGPRGGGGPGGPGGPGEPGGSGEDGGPGRSGGPGGDGGPGGSGGPGGGRGPAGPGSPGGDGGPGGPEGPGGSGGDPERDDDGDGESHSTFRTQSSARSARSVRERSLSRKDEQHALKEALRTIEKTVDRYHEEVEGPCHVFGPLLRFVRQVREFRELEPVRYAMEMVRLGTVLGGDEEPVLSDHSLLSEVARHCFGSLSSEYRELSSVLKEGRGNKNLTLDVMVVPLARLAMPDRGEMATLRRICVKNC</sequence>
<feature type="compositionally biased region" description="Basic and acidic residues" evidence="1">
    <location>
        <begin position="176"/>
        <end position="188"/>
    </location>
</feature>
<evidence type="ECO:0000256" key="1">
    <source>
        <dbReference type="SAM" id="MobiDB-lite"/>
    </source>
</evidence>
<evidence type="ECO:0000313" key="3">
    <source>
        <dbReference type="Proteomes" id="UP001190700"/>
    </source>
</evidence>
<dbReference type="Proteomes" id="UP001190700">
    <property type="component" value="Unassembled WGS sequence"/>
</dbReference>
<feature type="compositionally biased region" description="Gly residues" evidence="1">
    <location>
        <begin position="70"/>
        <end position="149"/>
    </location>
</feature>
<name>A0AAE0BTM1_9CHLO</name>
<reference evidence="2 3" key="1">
    <citation type="journal article" date="2015" name="Genome Biol. Evol.">
        <title>Comparative Genomics of a Bacterivorous Green Alga Reveals Evolutionary Causalities and Consequences of Phago-Mixotrophic Mode of Nutrition.</title>
        <authorList>
            <person name="Burns J.A."/>
            <person name="Paasch A."/>
            <person name="Narechania A."/>
            <person name="Kim E."/>
        </authorList>
    </citation>
    <scope>NUCLEOTIDE SEQUENCE [LARGE SCALE GENOMIC DNA]</scope>
    <source>
        <strain evidence="2 3">PLY_AMNH</strain>
    </source>
</reference>
<keyword evidence="3" id="KW-1185">Reference proteome</keyword>
<dbReference type="AlphaFoldDB" id="A0AAE0BTM1"/>
<accession>A0AAE0BTM1</accession>
<evidence type="ECO:0000313" key="2">
    <source>
        <dbReference type="EMBL" id="KAK3241640.1"/>
    </source>
</evidence>
<proteinExistence type="predicted"/>